<proteinExistence type="predicted"/>
<dbReference type="EMBL" id="BJCL01000018">
    <property type="protein sequence ID" value="GCL65661.1"/>
    <property type="molecule type" value="Genomic_DNA"/>
</dbReference>
<dbReference type="RefSeq" id="WP_137735358.1">
    <property type="nucleotide sequence ID" value="NZ_BJCL01000018.1"/>
</dbReference>
<evidence type="ECO:0000313" key="2">
    <source>
        <dbReference type="Proteomes" id="UP000301751"/>
    </source>
</evidence>
<evidence type="ECO:0000313" key="1">
    <source>
        <dbReference type="EMBL" id="GCL65661.1"/>
    </source>
</evidence>
<comment type="caution">
    <text evidence="1">The sequence shown here is derived from an EMBL/GenBank/DDBJ whole genome shotgun (WGS) entry which is preliminary data.</text>
</comment>
<protein>
    <recommendedName>
        <fullName evidence="3">SAV-6107-like HEPN domain-containing protein</fullName>
    </recommendedName>
</protein>
<gene>
    <name evidence="1" type="ORF">AQPW35_47420</name>
</gene>
<organism evidence="1 2">
    <name type="scientific">Pseudaquabacterium pictum</name>
    <dbReference type="NCBI Taxonomy" id="2315236"/>
    <lineage>
        <taxon>Bacteria</taxon>
        <taxon>Pseudomonadati</taxon>
        <taxon>Pseudomonadota</taxon>
        <taxon>Betaproteobacteria</taxon>
        <taxon>Burkholderiales</taxon>
        <taxon>Sphaerotilaceae</taxon>
        <taxon>Pseudaquabacterium</taxon>
    </lineage>
</organism>
<name>A0A480AW88_9BURK</name>
<accession>A0A480AW88</accession>
<sequence length="142" mass="15770">MSTELANLQRIGKIKAEPPNARELAGLLASGERRLTDAQRADLAFDSRFDLAYNAAHALALYALRRLGYRSDNRYLVFQALPHTLGLPAAQWRVLARAHEQRNLAEYEGHLEHDDQLLVDLLAATGLLLAAIHKLPKPDAKA</sequence>
<dbReference type="AlphaFoldDB" id="A0A480AW88"/>
<dbReference type="Proteomes" id="UP000301751">
    <property type="component" value="Unassembled WGS sequence"/>
</dbReference>
<dbReference type="OrthoDB" id="8237640at2"/>
<evidence type="ECO:0008006" key="3">
    <source>
        <dbReference type="Google" id="ProtNLM"/>
    </source>
</evidence>
<keyword evidence="2" id="KW-1185">Reference proteome</keyword>
<reference evidence="2" key="1">
    <citation type="submission" date="2019-03" db="EMBL/GenBank/DDBJ databases">
        <title>Aquabacterium pictum sp.nov., the first bacteriochlorophyll a-containing freshwater bacterium in the genus Aquabacterium of the class Betaproteobacteria.</title>
        <authorList>
            <person name="Hirose S."/>
            <person name="Tank M."/>
            <person name="Hara E."/>
            <person name="Tamaki H."/>
            <person name="Takaichi S."/>
            <person name="Haruta S."/>
            <person name="Hanada S."/>
        </authorList>
    </citation>
    <scope>NUCLEOTIDE SEQUENCE [LARGE SCALE GENOMIC DNA]</scope>
    <source>
        <strain evidence="2">W35</strain>
    </source>
</reference>